<keyword evidence="1" id="KW-1133">Transmembrane helix</keyword>
<keyword evidence="1" id="KW-0472">Membrane</keyword>
<evidence type="ECO:0000313" key="3">
    <source>
        <dbReference type="Proteomes" id="UP000536179"/>
    </source>
</evidence>
<protein>
    <recommendedName>
        <fullName evidence="4">Transmembrane protein</fullName>
    </recommendedName>
</protein>
<name>A0A7W5E5S2_9BACT</name>
<keyword evidence="1" id="KW-0812">Transmembrane</keyword>
<reference evidence="2 3" key="1">
    <citation type="submission" date="2020-08" db="EMBL/GenBank/DDBJ databases">
        <title>Genomic Encyclopedia of Type Strains, Phase III (KMG-III): the genomes of soil and plant-associated and newly described type strains.</title>
        <authorList>
            <person name="Whitman W."/>
        </authorList>
    </citation>
    <scope>NUCLEOTIDE SEQUENCE [LARGE SCALE GENOMIC DNA]</scope>
    <source>
        <strain evidence="2 3">CECT 8075</strain>
    </source>
</reference>
<dbReference type="EMBL" id="JACHXU010000061">
    <property type="protein sequence ID" value="MBB3210736.1"/>
    <property type="molecule type" value="Genomic_DNA"/>
</dbReference>
<dbReference type="Proteomes" id="UP000536179">
    <property type="component" value="Unassembled WGS sequence"/>
</dbReference>
<evidence type="ECO:0008006" key="4">
    <source>
        <dbReference type="Google" id="ProtNLM"/>
    </source>
</evidence>
<evidence type="ECO:0000313" key="2">
    <source>
        <dbReference type="EMBL" id="MBB3210736.1"/>
    </source>
</evidence>
<gene>
    <name evidence="2" type="ORF">FHS27_006584</name>
</gene>
<evidence type="ECO:0000256" key="1">
    <source>
        <dbReference type="SAM" id="Phobius"/>
    </source>
</evidence>
<organism evidence="2 3">
    <name type="scientific">Aporhodopirellula rubra</name>
    <dbReference type="NCBI Taxonomy" id="980271"/>
    <lineage>
        <taxon>Bacteria</taxon>
        <taxon>Pseudomonadati</taxon>
        <taxon>Planctomycetota</taxon>
        <taxon>Planctomycetia</taxon>
        <taxon>Pirellulales</taxon>
        <taxon>Pirellulaceae</taxon>
        <taxon>Aporhodopirellula</taxon>
    </lineage>
</organism>
<feature type="transmembrane region" description="Helical" evidence="1">
    <location>
        <begin position="34"/>
        <end position="58"/>
    </location>
</feature>
<dbReference type="AlphaFoldDB" id="A0A7W5E5S2"/>
<accession>A0A7W5E5S2</accession>
<proteinExistence type="predicted"/>
<sequence>MEPYIVPKDWLVAIALLGVGAGLALPLTQRNDWIGWVAVVAISLMAMPIFVFASYCCYARLHSFLKRPPASTVNELEH</sequence>
<dbReference type="RefSeq" id="WP_184310243.1">
    <property type="nucleotide sequence ID" value="NZ_JACHXU010000061.1"/>
</dbReference>
<keyword evidence="3" id="KW-1185">Reference proteome</keyword>
<comment type="caution">
    <text evidence="2">The sequence shown here is derived from an EMBL/GenBank/DDBJ whole genome shotgun (WGS) entry which is preliminary data.</text>
</comment>